<dbReference type="Proteomes" id="UP001165064">
    <property type="component" value="Unassembled WGS sequence"/>
</dbReference>
<name>A0ACB5SQU2_AMBMO</name>
<sequence>MSGRIGRTTDEKVAFHQAVYEKVQLIPYGKVTSYGHIAKLIGRPNNSRQVGQSLKHFRVNNQLIPLQSRIADIDSFPWWRVVSSQGAVSKREDMGGVIDQVDHLREEGVEVNERYGSYSLNIVHFGWFPVITEHDVDAEENDPVPE</sequence>
<organism evidence="1 2">
    <name type="scientific">Ambrosiozyma monospora</name>
    <name type="common">Yeast</name>
    <name type="synonym">Endomycopsis monosporus</name>
    <dbReference type="NCBI Taxonomy" id="43982"/>
    <lineage>
        <taxon>Eukaryota</taxon>
        <taxon>Fungi</taxon>
        <taxon>Dikarya</taxon>
        <taxon>Ascomycota</taxon>
        <taxon>Saccharomycotina</taxon>
        <taxon>Pichiomycetes</taxon>
        <taxon>Pichiales</taxon>
        <taxon>Pichiaceae</taxon>
        <taxon>Ambrosiozyma</taxon>
    </lineage>
</organism>
<keyword evidence="2" id="KW-1185">Reference proteome</keyword>
<reference evidence="1" key="1">
    <citation type="submission" date="2023-04" db="EMBL/GenBank/DDBJ databases">
        <title>Ambrosiozyma monospora NBRC 10751.</title>
        <authorList>
            <person name="Ichikawa N."/>
            <person name="Sato H."/>
            <person name="Tonouchi N."/>
        </authorList>
    </citation>
    <scope>NUCLEOTIDE SEQUENCE</scope>
    <source>
        <strain evidence="1">NBRC 10751</strain>
    </source>
</reference>
<gene>
    <name evidence="1" type="ORF">Amon02_000007500</name>
</gene>
<comment type="caution">
    <text evidence="1">The sequence shown here is derived from an EMBL/GenBank/DDBJ whole genome shotgun (WGS) entry which is preliminary data.</text>
</comment>
<accession>A0ACB5SQU2</accession>
<protein>
    <submittedName>
        <fullName evidence="1">Unnamed protein product</fullName>
    </submittedName>
</protein>
<evidence type="ECO:0000313" key="1">
    <source>
        <dbReference type="EMBL" id="GME70177.1"/>
    </source>
</evidence>
<evidence type="ECO:0000313" key="2">
    <source>
        <dbReference type="Proteomes" id="UP001165064"/>
    </source>
</evidence>
<dbReference type="EMBL" id="BSXS01000003">
    <property type="protein sequence ID" value="GME70177.1"/>
    <property type="molecule type" value="Genomic_DNA"/>
</dbReference>
<proteinExistence type="predicted"/>